<protein>
    <submittedName>
        <fullName evidence="1">Uncharacterized protein</fullName>
    </submittedName>
</protein>
<keyword evidence="2" id="KW-1185">Reference proteome</keyword>
<evidence type="ECO:0000313" key="2">
    <source>
        <dbReference type="Proteomes" id="UP000000657"/>
    </source>
</evidence>
<dbReference type="AlphaFoldDB" id="Q0RJ93"/>
<dbReference type="EMBL" id="CT573213">
    <property type="protein sequence ID" value="CAJ62419.1"/>
    <property type="molecule type" value="Genomic_DNA"/>
</dbReference>
<organism evidence="1 2">
    <name type="scientific">Frankia alni (strain DSM 45986 / CECT 9034 / ACN14a)</name>
    <dbReference type="NCBI Taxonomy" id="326424"/>
    <lineage>
        <taxon>Bacteria</taxon>
        <taxon>Bacillati</taxon>
        <taxon>Actinomycetota</taxon>
        <taxon>Actinomycetes</taxon>
        <taxon>Frankiales</taxon>
        <taxon>Frankiaceae</taxon>
        <taxon>Frankia</taxon>
    </lineage>
</organism>
<gene>
    <name evidence="1" type="ordered locus">FRAAL3776</name>
</gene>
<accession>Q0RJ93</accession>
<sequence>MHYRRGWWGSGWWGFWLLGGRFPGLSVLPGRQGLLGWLGVVGEGVRVGVSRSAGSL</sequence>
<dbReference type="KEGG" id="fal:FRAAL3776"/>
<dbReference type="Proteomes" id="UP000000657">
    <property type="component" value="Chromosome"/>
</dbReference>
<name>Q0RJ93_FRAAA</name>
<proteinExistence type="predicted"/>
<dbReference type="HOGENOM" id="CLU_3007669_0_0_11"/>
<reference evidence="1 2" key="1">
    <citation type="journal article" date="2007" name="Genome Res.">
        <title>Genome characteristics of facultatively symbiotic Frankia sp. strains reflect host range and host plant biogeography.</title>
        <authorList>
            <person name="Normand P."/>
            <person name="Lapierre P."/>
            <person name="Tisa L.S."/>
            <person name="Gogarten J.P."/>
            <person name="Alloisio N."/>
            <person name="Bagnarol E."/>
            <person name="Bassi C.A."/>
            <person name="Berry A.M."/>
            <person name="Bickhart D.M."/>
            <person name="Choisne N."/>
            <person name="Couloux A."/>
            <person name="Cournoyer B."/>
            <person name="Cruveiller S."/>
            <person name="Daubin V."/>
            <person name="Demange N."/>
            <person name="Francino M.P."/>
            <person name="Goltsman E."/>
            <person name="Huang Y."/>
            <person name="Kopp O.R."/>
            <person name="Labarre L."/>
            <person name="Lapidus A."/>
            <person name="Lavire C."/>
            <person name="Marechal J."/>
            <person name="Martinez M."/>
            <person name="Mastronunzio J.E."/>
            <person name="Mullin B.C."/>
            <person name="Niemann J."/>
            <person name="Pujic P."/>
            <person name="Rawnsley T."/>
            <person name="Rouy Z."/>
            <person name="Schenowitz C."/>
            <person name="Sellstedt A."/>
            <person name="Tavares F."/>
            <person name="Tomkins J.P."/>
            <person name="Vallenet D."/>
            <person name="Valverde C."/>
            <person name="Wall L.G."/>
            <person name="Wang Y."/>
            <person name="Medigue C."/>
            <person name="Benson D.R."/>
        </authorList>
    </citation>
    <scope>NUCLEOTIDE SEQUENCE [LARGE SCALE GENOMIC DNA]</scope>
    <source>
        <strain evidence="2">DSM 45986 / CECT 9034 / ACN14a</strain>
    </source>
</reference>
<evidence type="ECO:0000313" key="1">
    <source>
        <dbReference type="EMBL" id="CAJ62419.1"/>
    </source>
</evidence>